<dbReference type="Proteomes" id="UP000319716">
    <property type="component" value="Unassembled WGS sequence"/>
</dbReference>
<keyword evidence="1" id="KW-1133">Transmembrane helix</keyword>
<evidence type="ECO:0000313" key="2">
    <source>
        <dbReference type="EMBL" id="GAY77356.1"/>
    </source>
</evidence>
<protein>
    <submittedName>
        <fullName evidence="2">Uncharacterized protein</fullName>
    </submittedName>
</protein>
<name>A0A4Y1ZDZ4_9BACL</name>
<dbReference type="RefSeq" id="WP_262392965.1">
    <property type="nucleotide sequence ID" value="NZ_BEXB01000025.1"/>
</dbReference>
<gene>
    <name evidence="2" type="ORF">NBRC111894_2910</name>
</gene>
<feature type="transmembrane region" description="Helical" evidence="1">
    <location>
        <begin position="40"/>
        <end position="60"/>
    </location>
</feature>
<comment type="caution">
    <text evidence="2">The sequence shown here is derived from an EMBL/GenBank/DDBJ whole genome shotgun (WGS) entry which is preliminary data.</text>
</comment>
<dbReference type="AlphaFoldDB" id="A0A4Y1ZDZ4"/>
<accession>A0A4Y1ZDZ4</accession>
<dbReference type="EMBL" id="BEXB01000025">
    <property type="protein sequence ID" value="GAY77356.1"/>
    <property type="molecule type" value="Genomic_DNA"/>
</dbReference>
<organism evidence="2 3">
    <name type="scientific">Sporolactobacillus inulinus</name>
    <dbReference type="NCBI Taxonomy" id="2078"/>
    <lineage>
        <taxon>Bacteria</taxon>
        <taxon>Bacillati</taxon>
        <taxon>Bacillota</taxon>
        <taxon>Bacilli</taxon>
        <taxon>Bacillales</taxon>
        <taxon>Sporolactobacillaceae</taxon>
        <taxon>Sporolactobacillus</taxon>
    </lineage>
</organism>
<evidence type="ECO:0000256" key="1">
    <source>
        <dbReference type="SAM" id="Phobius"/>
    </source>
</evidence>
<sequence>MAKARLFRPALRNLLLCSFFRLGVLQLGIQFITMFGRCRLVMHEIALFILFLVPIANFNLQLFRKG</sequence>
<keyword evidence="1" id="KW-0812">Transmembrane</keyword>
<reference evidence="2 3" key="1">
    <citation type="submission" date="2017-11" db="EMBL/GenBank/DDBJ databases">
        <title>Draft Genome Sequence of Sporolactobacillus inulinus NBRC 111894 Isolated from Koso, a Japanese Sugar-Vegetable Fermented Beverage.</title>
        <authorList>
            <person name="Chiou T.Y."/>
            <person name="Oshima K."/>
            <person name="Suda W."/>
            <person name="Hattori M."/>
            <person name="Takahashi T."/>
        </authorList>
    </citation>
    <scope>NUCLEOTIDE SEQUENCE [LARGE SCALE GENOMIC DNA]</scope>
    <source>
        <strain evidence="2 3">NBRC111894</strain>
    </source>
</reference>
<evidence type="ECO:0000313" key="3">
    <source>
        <dbReference type="Proteomes" id="UP000319716"/>
    </source>
</evidence>
<proteinExistence type="predicted"/>
<keyword evidence="1" id="KW-0472">Membrane</keyword>